<evidence type="ECO:0000313" key="2">
    <source>
        <dbReference type="Proteomes" id="UP000053268"/>
    </source>
</evidence>
<protein>
    <submittedName>
        <fullName evidence="1">Uncharacterized protein</fullName>
    </submittedName>
</protein>
<name>A0A194QHC5_PAPXU</name>
<evidence type="ECO:0000313" key="1">
    <source>
        <dbReference type="EMBL" id="KPJ04948.1"/>
    </source>
</evidence>
<sequence>MATELGLCGGDNGSRNVLASCAPSSAFYKMLYSNKTSKTLRLMSSVGKSYFSNNEVYDGALAPRSLRGVTSVLLHS</sequence>
<organism evidence="1 2">
    <name type="scientific">Papilio xuthus</name>
    <name type="common">Asian swallowtail butterfly</name>
    <dbReference type="NCBI Taxonomy" id="66420"/>
    <lineage>
        <taxon>Eukaryota</taxon>
        <taxon>Metazoa</taxon>
        <taxon>Ecdysozoa</taxon>
        <taxon>Arthropoda</taxon>
        <taxon>Hexapoda</taxon>
        <taxon>Insecta</taxon>
        <taxon>Pterygota</taxon>
        <taxon>Neoptera</taxon>
        <taxon>Endopterygota</taxon>
        <taxon>Lepidoptera</taxon>
        <taxon>Glossata</taxon>
        <taxon>Ditrysia</taxon>
        <taxon>Papilionoidea</taxon>
        <taxon>Papilionidae</taxon>
        <taxon>Papilioninae</taxon>
        <taxon>Papilio</taxon>
    </lineage>
</organism>
<dbReference type="EMBL" id="KQ458793">
    <property type="protein sequence ID" value="KPJ04948.1"/>
    <property type="molecule type" value="Genomic_DNA"/>
</dbReference>
<dbReference type="AlphaFoldDB" id="A0A194QHC5"/>
<proteinExistence type="predicted"/>
<gene>
    <name evidence="1" type="ORF">RR46_04064</name>
</gene>
<keyword evidence="2" id="KW-1185">Reference proteome</keyword>
<accession>A0A194QHC5</accession>
<dbReference type="Proteomes" id="UP000053268">
    <property type="component" value="Unassembled WGS sequence"/>
</dbReference>
<reference evidence="1 2" key="1">
    <citation type="journal article" date="2015" name="Nat. Commun.">
        <title>Outbred genome sequencing and CRISPR/Cas9 gene editing in butterflies.</title>
        <authorList>
            <person name="Li X."/>
            <person name="Fan D."/>
            <person name="Zhang W."/>
            <person name="Liu G."/>
            <person name="Zhang L."/>
            <person name="Zhao L."/>
            <person name="Fang X."/>
            <person name="Chen L."/>
            <person name="Dong Y."/>
            <person name="Chen Y."/>
            <person name="Ding Y."/>
            <person name="Zhao R."/>
            <person name="Feng M."/>
            <person name="Zhu Y."/>
            <person name="Feng Y."/>
            <person name="Jiang X."/>
            <person name="Zhu D."/>
            <person name="Xiang H."/>
            <person name="Feng X."/>
            <person name="Li S."/>
            <person name="Wang J."/>
            <person name="Zhang G."/>
            <person name="Kronforst M.R."/>
            <person name="Wang W."/>
        </authorList>
    </citation>
    <scope>NUCLEOTIDE SEQUENCE [LARGE SCALE GENOMIC DNA]</scope>
    <source>
        <strain evidence="1">Ya'a_city_454_Px</strain>
        <tissue evidence="1">Whole body</tissue>
    </source>
</reference>